<dbReference type="Gene3D" id="3.40.50.1980">
    <property type="entry name" value="Nitrogenase molybdenum iron protein domain"/>
    <property type="match status" value="2"/>
</dbReference>
<organism evidence="6 7">
    <name type="scientific">Methanooceanicella nereidis</name>
    <dbReference type="NCBI Taxonomy" id="2052831"/>
    <lineage>
        <taxon>Archaea</taxon>
        <taxon>Methanobacteriati</taxon>
        <taxon>Methanobacteriota</taxon>
        <taxon>Stenosarchaea group</taxon>
        <taxon>Methanomicrobia</taxon>
        <taxon>Methanocellales</taxon>
        <taxon>Methanocellaceae</taxon>
        <taxon>Methanooceanicella</taxon>
    </lineage>
</organism>
<keyword evidence="3" id="KW-0479">Metal-binding</keyword>
<comment type="caution">
    <text evidence="6">The sequence shown here is derived from an EMBL/GenBank/DDBJ whole genome shotgun (WGS) entry which is preliminary data.</text>
</comment>
<comment type="subcellular location">
    <subcellularLocation>
        <location evidence="1">Cell envelope</location>
    </subcellularLocation>
</comment>
<keyword evidence="2" id="KW-0813">Transport</keyword>
<keyword evidence="4" id="KW-0732">Signal</keyword>
<reference evidence="6 7" key="1">
    <citation type="submission" date="2017-11" db="EMBL/GenBank/DDBJ databases">
        <title>Isolation and Characterization of Family Methanocellaceae Species from Potential Methane Hydrate Area Offshore Southwestern Taiwan.</title>
        <authorList>
            <person name="Zhang W.-L."/>
            <person name="Chen W.-C."/>
            <person name="Lai M.-C."/>
            <person name="Chen S.-C."/>
        </authorList>
    </citation>
    <scope>NUCLEOTIDE SEQUENCE [LARGE SCALE GENOMIC DNA]</scope>
    <source>
        <strain evidence="6 7">CWC-04</strain>
    </source>
</reference>
<feature type="transmembrane region" description="Helical" evidence="5">
    <location>
        <begin position="308"/>
        <end position="326"/>
    </location>
</feature>
<evidence type="ECO:0000313" key="6">
    <source>
        <dbReference type="EMBL" id="MCD1295417.1"/>
    </source>
</evidence>
<dbReference type="RefSeq" id="WP_230742270.1">
    <property type="nucleotide sequence ID" value="NZ_PGCK01000008.1"/>
</dbReference>
<accession>A0AAP2RE07</accession>
<keyword evidence="5" id="KW-0472">Membrane</keyword>
<keyword evidence="7" id="KW-1185">Reference proteome</keyword>
<dbReference type="InterPro" id="IPR050492">
    <property type="entry name" value="Bact_metal-bind_prot9"/>
</dbReference>
<dbReference type="PANTHER" id="PTHR42953:SF1">
    <property type="entry name" value="METAL-BINDING PROTEIN HI_0362-RELATED"/>
    <property type="match status" value="1"/>
</dbReference>
<gene>
    <name evidence="6" type="ORF">CUJ83_10445</name>
</gene>
<name>A0AAP2RE07_9EURY</name>
<protein>
    <submittedName>
        <fullName evidence="6">Metal ABC transporter substrate-binding protein</fullName>
    </submittedName>
</protein>
<proteinExistence type="predicted"/>
<dbReference type="SUPFAM" id="SSF53807">
    <property type="entry name" value="Helical backbone' metal receptor"/>
    <property type="match status" value="1"/>
</dbReference>
<dbReference type="PANTHER" id="PTHR42953">
    <property type="entry name" value="HIGH-AFFINITY ZINC UPTAKE SYSTEM PROTEIN ZNUA-RELATED"/>
    <property type="match status" value="1"/>
</dbReference>
<dbReference type="EMBL" id="PGCK01000008">
    <property type="protein sequence ID" value="MCD1295417.1"/>
    <property type="molecule type" value="Genomic_DNA"/>
</dbReference>
<dbReference type="AlphaFoldDB" id="A0AAP2RE07"/>
<evidence type="ECO:0000313" key="7">
    <source>
        <dbReference type="Proteomes" id="UP001320159"/>
    </source>
</evidence>
<evidence type="ECO:0000256" key="2">
    <source>
        <dbReference type="ARBA" id="ARBA00022448"/>
    </source>
</evidence>
<dbReference type="InterPro" id="IPR006127">
    <property type="entry name" value="ZnuA-like"/>
</dbReference>
<dbReference type="GO" id="GO:0030001">
    <property type="term" value="P:metal ion transport"/>
    <property type="evidence" value="ECO:0007669"/>
    <property type="project" value="InterPro"/>
</dbReference>
<evidence type="ECO:0000256" key="3">
    <source>
        <dbReference type="ARBA" id="ARBA00022723"/>
    </source>
</evidence>
<dbReference type="GO" id="GO:0046872">
    <property type="term" value="F:metal ion binding"/>
    <property type="evidence" value="ECO:0007669"/>
    <property type="project" value="UniProtKB-KW"/>
</dbReference>
<dbReference type="Proteomes" id="UP001320159">
    <property type="component" value="Unassembled WGS sequence"/>
</dbReference>
<sequence>MSAKRLLIISIMSILLMALPACAESSGKLDIVSTTSVLWDPVAQIGGDKVNVIYISNPAICPHMQSDVIQNNLQLNKDFISKADMFVANNGSIDKEYVMPYVADFMKSNGFGEVKWYTLKDPSMTWNKPENAKKLAAEVKGWLAEKDPDNAAYYEENYNEYVKKIDAAEPTEQEKGLLGQQNVIVMLWQQDAVQNWLGINVVNIFAPEFAMNGTKTPAKLVDDIKANPDKYKDVKFIIENMQSGELAKGVEEALKDEGINVKRVVFTNYPRSVEGVESIPDLLKYNKDLILENAAEPTNTVTPTQTPVGMIAVIAGMLIGTVLVLYRSRNN</sequence>
<keyword evidence="5" id="KW-1133">Transmembrane helix</keyword>
<evidence type="ECO:0000256" key="4">
    <source>
        <dbReference type="ARBA" id="ARBA00022729"/>
    </source>
</evidence>
<evidence type="ECO:0000256" key="1">
    <source>
        <dbReference type="ARBA" id="ARBA00004196"/>
    </source>
</evidence>
<keyword evidence="5" id="KW-0812">Transmembrane</keyword>
<dbReference type="Pfam" id="PF01297">
    <property type="entry name" value="ZnuA"/>
    <property type="match status" value="1"/>
</dbReference>
<evidence type="ECO:0000256" key="5">
    <source>
        <dbReference type="SAM" id="Phobius"/>
    </source>
</evidence>